<evidence type="ECO:0000313" key="2">
    <source>
        <dbReference type="EMBL" id="TWU40164.1"/>
    </source>
</evidence>
<protein>
    <submittedName>
        <fullName evidence="2">Uncharacterized protein</fullName>
    </submittedName>
</protein>
<dbReference type="AlphaFoldDB" id="A0A5C6DV50"/>
<gene>
    <name evidence="2" type="ORF">Q31b_35090</name>
</gene>
<accession>A0A5C6DV50</accession>
<dbReference type="Proteomes" id="UP000315471">
    <property type="component" value="Unassembled WGS sequence"/>
</dbReference>
<evidence type="ECO:0000256" key="1">
    <source>
        <dbReference type="SAM" id="MobiDB-lite"/>
    </source>
</evidence>
<feature type="compositionally biased region" description="Basic residues" evidence="1">
    <location>
        <begin position="151"/>
        <end position="170"/>
    </location>
</feature>
<name>A0A5C6DV50_9BACT</name>
<evidence type="ECO:0000313" key="3">
    <source>
        <dbReference type="Proteomes" id="UP000315471"/>
    </source>
</evidence>
<proteinExistence type="predicted"/>
<organism evidence="2 3">
    <name type="scientific">Novipirellula aureliae</name>
    <dbReference type="NCBI Taxonomy" id="2527966"/>
    <lineage>
        <taxon>Bacteria</taxon>
        <taxon>Pseudomonadati</taxon>
        <taxon>Planctomycetota</taxon>
        <taxon>Planctomycetia</taxon>
        <taxon>Pirellulales</taxon>
        <taxon>Pirellulaceae</taxon>
        <taxon>Novipirellula</taxon>
    </lineage>
</organism>
<sequence length="170" mass="19966">MTKPADLYRNACRRYHRIVANFLAVEAWRRGYDGVRIRDHEFKRMFDVDALKDVRLKWFREDVADWFPIWNNERSYTYNGLTIRLMRNVKSHDGEPYDLDALPVLNVNRDLIPNYKESTFIVRLQHYACGLDDEVLTVVSEATKSVPASKKTAKKSVTKKSAALKRKKNQ</sequence>
<reference evidence="2 3" key="1">
    <citation type="submission" date="2019-02" db="EMBL/GenBank/DDBJ databases">
        <title>Deep-cultivation of Planctomycetes and their phenomic and genomic characterization uncovers novel biology.</title>
        <authorList>
            <person name="Wiegand S."/>
            <person name="Jogler M."/>
            <person name="Boedeker C."/>
            <person name="Pinto D."/>
            <person name="Vollmers J."/>
            <person name="Rivas-Marin E."/>
            <person name="Kohn T."/>
            <person name="Peeters S.H."/>
            <person name="Heuer A."/>
            <person name="Rast P."/>
            <person name="Oberbeckmann S."/>
            <person name="Bunk B."/>
            <person name="Jeske O."/>
            <person name="Meyerdierks A."/>
            <person name="Storesund J.E."/>
            <person name="Kallscheuer N."/>
            <person name="Luecker S."/>
            <person name="Lage O.M."/>
            <person name="Pohl T."/>
            <person name="Merkel B.J."/>
            <person name="Hornburger P."/>
            <person name="Mueller R.-W."/>
            <person name="Bruemmer F."/>
            <person name="Labrenz M."/>
            <person name="Spormann A.M."/>
            <person name="Op Den Camp H."/>
            <person name="Overmann J."/>
            <person name="Amann R."/>
            <person name="Jetten M.S.M."/>
            <person name="Mascher T."/>
            <person name="Medema M.H."/>
            <person name="Devos D.P."/>
            <person name="Kaster A.-K."/>
            <person name="Ovreas L."/>
            <person name="Rohde M."/>
            <person name="Galperin M.Y."/>
            <person name="Jogler C."/>
        </authorList>
    </citation>
    <scope>NUCLEOTIDE SEQUENCE [LARGE SCALE GENOMIC DNA]</scope>
    <source>
        <strain evidence="2 3">Q31b</strain>
    </source>
</reference>
<dbReference type="EMBL" id="SJPY01000005">
    <property type="protein sequence ID" value="TWU40164.1"/>
    <property type="molecule type" value="Genomic_DNA"/>
</dbReference>
<comment type="caution">
    <text evidence="2">The sequence shown here is derived from an EMBL/GenBank/DDBJ whole genome shotgun (WGS) entry which is preliminary data.</text>
</comment>
<keyword evidence="3" id="KW-1185">Reference proteome</keyword>
<feature type="region of interest" description="Disordered" evidence="1">
    <location>
        <begin position="143"/>
        <end position="170"/>
    </location>
</feature>